<keyword evidence="3" id="KW-1185">Reference proteome</keyword>
<protein>
    <submittedName>
        <fullName evidence="2">Uncharacterized protein</fullName>
    </submittedName>
</protein>
<gene>
    <name evidence="2" type="ORF">CLAFUR5_13464</name>
</gene>
<dbReference type="Proteomes" id="UP000756132">
    <property type="component" value="Chromosome 12"/>
</dbReference>
<feature type="compositionally biased region" description="Basic and acidic residues" evidence="1">
    <location>
        <begin position="143"/>
        <end position="156"/>
    </location>
</feature>
<dbReference type="EMBL" id="CP090174">
    <property type="protein sequence ID" value="UJO24212.1"/>
    <property type="molecule type" value="Genomic_DNA"/>
</dbReference>
<evidence type="ECO:0000256" key="1">
    <source>
        <dbReference type="SAM" id="MobiDB-lite"/>
    </source>
</evidence>
<organism evidence="2 3">
    <name type="scientific">Passalora fulva</name>
    <name type="common">Tomato leaf mold</name>
    <name type="synonym">Cladosporium fulvum</name>
    <dbReference type="NCBI Taxonomy" id="5499"/>
    <lineage>
        <taxon>Eukaryota</taxon>
        <taxon>Fungi</taxon>
        <taxon>Dikarya</taxon>
        <taxon>Ascomycota</taxon>
        <taxon>Pezizomycotina</taxon>
        <taxon>Dothideomycetes</taxon>
        <taxon>Dothideomycetidae</taxon>
        <taxon>Mycosphaerellales</taxon>
        <taxon>Mycosphaerellaceae</taxon>
        <taxon>Fulvia</taxon>
    </lineage>
</organism>
<reference evidence="2" key="1">
    <citation type="submission" date="2021-12" db="EMBL/GenBank/DDBJ databases">
        <authorList>
            <person name="Zaccaron A."/>
            <person name="Stergiopoulos I."/>
        </authorList>
    </citation>
    <scope>NUCLEOTIDE SEQUENCE</scope>
    <source>
        <strain evidence="2">Race5_Kim</strain>
    </source>
</reference>
<evidence type="ECO:0000313" key="3">
    <source>
        <dbReference type="Proteomes" id="UP000756132"/>
    </source>
</evidence>
<proteinExistence type="predicted"/>
<dbReference type="OrthoDB" id="3649886at2759"/>
<evidence type="ECO:0000313" key="2">
    <source>
        <dbReference type="EMBL" id="UJO24212.1"/>
    </source>
</evidence>
<feature type="region of interest" description="Disordered" evidence="1">
    <location>
        <begin position="302"/>
        <end position="324"/>
    </location>
</feature>
<name>A0A9Q8PKR3_PASFU</name>
<dbReference type="GeneID" id="71993342"/>
<feature type="region of interest" description="Disordered" evidence="1">
    <location>
        <begin position="78"/>
        <end position="156"/>
    </location>
</feature>
<accession>A0A9Q8PKR3</accession>
<dbReference type="RefSeq" id="XP_047768578.1">
    <property type="nucleotide sequence ID" value="XM_047912612.1"/>
</dbReference>
<feature type="compositionally biased region" description="Polar residues" evidence="1">
    <location>
        <begin position="78"/>
        <end position="101"/>
    </location>
</feature>
<dbReference type="AlphaFoldDB" id="A0A9Q8PKR3"/>
<reference evidence="2" key="2">
    <citation type="journal article" date="2022" name="Microb. Genom.">
        <title>A chromosome-scale genome assembly of the tomato pathogen Cladosporium fulvum reveals a compartmentalized genome architecture and the presence of a dispensable chromosome.</title>
        <authorList>
            <person name="Zaccaron A.Z."/>
            <person name="Chen L.H."/>
            <person name="Samaras A."/>
            <person name="Stergiopoulos I."/>
        </authorList>
    </citation>
    <scope>NUCLEOTIDE SEQUENCE</scope>
    <source>
        <strain evidence="2">Race5_Kim</strain>
    </source>
</reference>
<dbReference type="KEGG" id="ffu:CLAFUR5_13464"/>
<sequence>MIMADHSNRMSGRYLPSLHAVTGPLFKCSHCTTYAVGPEELKYHELSCHGQVYPVPVRKQPSLAAQQTNQFPSQPYRLQTQFESHSSPSSGAEDSDGSSVVMTPVSREASLCPYPTTRRQSGVVRTEKGRGRRSTAATNQQDDAARRTKKMNKEKWNRGQHGAVIYRFEDFTGCYTGWSRQEQSGGNGNGAGLQANKITNLMAMERCAYIYLHEGRTRALEEGRVAEWQAEMHAILDSASSSDHHPYDGTFAGGEPVDCYHEDKAKACKAHNHDDWRECRVSRVRQRFGKNEKEWVNSRWAQMKQQQQVKSLPMRPGSGFPRGQ</sequence>